<keyword evidence="2" id="KW-1185">Reference proteome</keyword>
<dbReference type="Proteomes" id="UP001600165">
    <property type="component" value="Unassembled WGS sequence"/>
</dbReference>
<dbReference type="RefSeq" id="WP_377968125.1">
    <property type="nucleotide sequence ID" value="NZ_JBHZOL010000111.1"/>
</dbReference>
<sequence length="203" mass="22001">MKLDIDAKNQRGHHTGDIELPDWTGRLLRFLYLGAGLFLLASSLTLLGCSSAGASEDAVIWQPATDVITPARAEDIVAANSSALSTSEQDAVLQSMRVAELGDELRLVDFNNPLLTGRLGTLYVIYERDGDRIFNRYLNPRLPEGVPVVQIADRRSGGYPCLIINDVSPSTGSGGMGIAQTTLCYDGADWIEANTEVVDVDRF</sequence>
<organism evidence="1 2">
    <name type="scientific">Almyronema epifaneia S1</name>
    <dbReference type="NCBI Taxonomy" id="2991925"/>
    <lineage>
        <taxon>Bacteria</taxon>
        <taxon>Bacillati</taxon>
        <taxon>Cyanobacteriota</taxon>
        <taxon>Cyanophyceae</taxon>
        <taxon>Nodosilineales</taxon>
        <taxon>Nodosilineaceae</taxon>
        <taxon>Almyronema</taxon>
        <taxon>Almyronema epifaneia</taxon>
    </lineage>
</organism>
<evidence type="ECO:0000313" key="1">
    <source>
        <dbReference type="EMBL" id="MFE4108496.1"/>
    </source>
</evidence>
<protein>
    <submittedName>
        <fullName evidence="1">Uncharacterized protein</fullName>
    </submittedName>
</protein>
<dbReference type="EMBL" id="JBHZOL010000111">
    <property type="protein sequence ID" value="MFE4108496.1"/>
    <property type="molecule type" value="Genomic_DNA"/>
</dbReference>
<accession>A0ABW6IJW6</accession>
<gene>
    <name evidence="1" type="ORF">ACFVKH_19625</name>
</gene>
<comment type="caution">
    <text evidence="1">The sequence shown here is derived from an EMBL/GenBank/DDBJ whole genome shotgun (WGS) entry which is preliminary data.</text>
</comment>
<proteinExistence type="predicted"/>
<name>A0ABW6IJW6_9CYAN</name>
<reference evidence="1 2" key="1">
    <citation type="submission" date="2024-10" db="EMBL/GenBank/DDBJ databases">
        <authorList>
            <person name="Ratan Roy A."/>
            <person name="Morales Sandoval P.H."/>
            <person name="De Los Santos Villalobos S."/>
            <person name="Chakraborty S."/>
            <person name="Mukherjee J."/>
        </authorList>
    </citation>
    <scope>NUCLEOTIDE SEQUENCE [LARGE SCALE GENOMIC DNA]</scope>
    <source>
        <strain evidence="1 2">S1</strain>
    </source>
</reference>
<evidence type="ECO:0000313" key="2">
    <source>
        <dbReference type="Proteomes" id="UP001600165"/>
    </source>
</evidence>